<accession>C4K5N0</accession>
<dbReference type="EMBL" id="CP001277">
    <property type="protein sequence ID" value="ACQ67873.1"/>
    <property type="molecule type" value="Genomic_DNA"/>
</dbReference>
<protein>
    <submittedName>
        <fullName evidence="2">Oxygen-regulated invasion protein</fullName>
    </submittedName>
</protein>
<dbReference type="AlphaFoldDB" id="C4K5N0"/>
<dbReference type="GeneID" id="66260925"/>
<dbReference type="STRING" id="572265.HDEF_1214"/>
<dbReference type="KEGG" id="hde:HDEF_1214"/>
<evidence type="ECO:0000256" key="1">
    <source>
        <dbReference type="SAM" id="Coils"/>
    </source>
</evidence>
<dbReference type="eggNOG" id="ENOG5032SRA">
    <property type="taxonomic scope" value="Bacteria"/>
</dbReference>
<keyword evidence="3" id="KW-1185">Reference proteome</keyword>
<dbReference type="Pfam" id="PF06188">
    <property type="entry name" value="HrpE"/>
    <property type="match status" value="1"/>
</dbReference>
<evidence type="ECO:0000313" key="3">
    <source>
        <dbReference type="Proteomes" id="UP000002334"/>
    </source>
</evidence>
<keyword evidence="1" id="KW-0175">Coiled coil</keyword>
<dbReference type="HOGENOM" id="CLU_1693073_0_0_6"/>
<reference evidence="2 3" key="1">
    <citation type="journal article" date="2009" name="Proc. Natl. Acad. Sci. U.S.A.">
        <title>Hamiltonella defensa, genome evolution of protective bacterial endosymbiont from pathogenic ancestors.</title>
        <authorList>
            <person name="Degnan P.H."/>
            <person name="Yu Y."/>
            <person name="Sisneros N."/>
            <person name="Wing R.A."/>
            <person name="Moran N.A."/>
        </authorList>
    </citation>
    <scope>NUCLEOTIDE SEQUENCE [LARGE SCALE GENOMIC DNA]</scope>
    <source>
        <strain evidence="3">5AT</strain>
    </source>
</reference>
<dbReference type="InterPro" id="IPR009335">
    <property type="entry name" value="T3SS_HrpE/ATPase_suE"/>
</dbReference>
<gene>
    <name evidence="2" type="primary">orgAb</name>
    <name evidence="2" type="ordered locus">HDEF_1214</name>
</gene>
<dbReference type="Proteomes" id="UP000002334">
    <property type="component" value="Chromosome"/>
</dbReference>
<dbReference type="RefSeq" id="WP_015873667.1">
    <property type="nucleotide sequence ID" value="NC_012751.1"/>
</dbReference>
<sequence length="155" mass="17822">MSKKIPNLSPLSAREGVLLTYAQIQQHKRAKNILNEAYRNAKKIIRQAEEDAEKIQKQAYMDGYQQGVMSAIKHIVGYMNNTKNLMHQLNLDLEDHARQIFSTALDHPDILIVLLDEWLNTLPSQNEGSQSVLHLIFPEKSKIEKKTCGFITFFE</sequence>
<evidence type="ECO:0000313" key="2">
    <source>
        <dbReference type="EMBL" id="ACQ67873.1"/>
    </source>
</evidence>
<proteinExistence type="predicted"/>
<feature type="coiled-coil region" evidence="1">
    <location>
        <begin position="24"/>
        <end position="99"/>
    </location>
</feature>
<organism evidence="2 3">
    <name type="scientific">Hamiltonella defensa subsp. Acyrthosiphon pisum (strain 5AT)</name>
    <dbReference type="NCBI Taxonomy" id="572265"/>
    <lineage>
        <taxon>Bacteria</taxon>
        <taxon>Pseudomonadati</taxon>
        <taxon>Pseudomonadota</taxon>
        <taxon>Gammaproteobacteria</taxon>
        <taxon>Enterobacterales</taxon>
        <taxon>Enterobacteriaceae</taxon>
        <taxon>aphid secondary symbionts</taxon>
        <taxon>Candidatus Williamhamiltonella</taxon>
    </lineage>
</organism>
<name>C4K5N0_HAMD5</name>